<dbReference type="PANTHER" id="PTHR13194">
    <property type="entry name" value="COMPLEX I INTERMEDIATE-ASSOCIATED PROTEIN 30"/>
    <property type="match status" value="1"/>
</dbReference>
<sequence>MATWAFDRFVSTLRYFGVFPVIGDFGWVQKLMGTQAKVDWMEPSLAQTARPIALVWGACGDVGRRVVRLLLQRNYQVWALGVDRARLPADPQLHWLTLDQWAEAPIEQAAAILIFGAAAPEAWVDRAAQATRSPQRSPQMVCDFRQPSPELAQVWGAIDDVVMGGVSSSDLRLFNGYGLFSGNVSTDNSGGFASIRTRNFQEPINLSAFEGLELRIKGDGQRYKLILRAESRWDGIGYCASFDTVYNIWQTVRIPFRTLRPVFRARTLTDAPGFDARALRAVQLMLSKFEYDGDLNPKFKAGGFSLAIETITAYGQATPSRWILCGAVPEFVDYWQGSGLNGQVLTTPGSIDPAQAEQLAQTCLQAVD</sequence>
<dbReference type="Pfam" id="PF08547">
    <property type="entry name" value="CIA30"/>
    <property type="match status" value="1"/>
</dbReference>
<accession>A0ABW7CD48</accession>
<evidence type="ECO:0000256" key="1">
    <source>
        <dbReference type="ARBA" id="ARBA00007884"/>
    </source>
</evidence>
<organism evidence="3 4">
    <name type="scientific">Limnothrix redekei LRLZ20PSL1</name>
    <dbReference type="NCBI Taxonomy" id="3112953"/>
    <lineage>
        <taxon>Bacteria</taxon>
        <taxon>Bacillati</taxon>
        <taxon>Cyanobacteriota</taxon>
        <taxon>Cyanophyceae</taxon>
        <taxon>Pseudanabaenales</taxon>
        <taxon>Pseudanabaenaceae</taxon>
        <taxon>Limnothrix</taxon>
    </lineage>
</organism>
<dbReference type="Gene3D" id="3.40.50.720">
    <property type="entry name" value="NAD(P)-binding Rossmann-like Domain"/>
    <property type="match status" value="1"/>
</dbReference>
<gene>
    <name evidence="3" type="ORF">VPK24_15565</name>
</gene>
<comment type="caution">
    <text evidence="3">The sequence shown here is derived from an EMBL/GenBank/DDBJ whole genome shotgun (WGS) entry which is preliminary data.</text>
</comment>
<keyword evidence="4" id="KW-1185">Reference proteome</keyword>
<dbReference type="InterPro" id="IPR013857">
    <property type="entry name" value="NADH-UbQ_OxRdtase-assoc_prot30"/>
</dbReference>
<dbReference type="RefSeq" id="WP_393014743.1">
    <property type="nucleotide sequence ID" value="NZ_JAZAQF010000086.1"/>
</dbReference>
<evidence type="ECO:0000259" key="2">
    <source>
        <dbReference type="Pfam" id="PF08547"/>
    </source>
</evidence>
<dbReference type="SUPFAM" id="SSF51735">
    <property type="entry name" value="NAD(P)-binding Rossmann-fold domains"/>
    <property type="match status" value="1"/>
</dbReference>
<protein>
    <submittedName>
        <fullName evidence="3">CIA30 family protein</fullName>
    </submittedName>
</protein>
<dbReference type="InterPro" id="IPR036291">
    <property type="entry name" value="NAD(P)-bd_dom_sf"/>
</dbReference>
<dbReference type="Proteomes" id="UP001604335">
    <property type="component" value="Unassembled WGS sequence"/>
</dbReference>
<dbReference type="SUPFAM" id="SSF49785">
    <property type="entry name" value="Galactose-binding domain-like"/>
    <property type="match status" value="1"/>
</dbReference>
<dbReference type="InterPro" id="IPR039131">
    <property type="entry name" value="NDUFAF1"/>
</dbReference>
<evidence type="ECO:0000313" key="4">
    <source>
        <dbReference type="Proteomes" id="UP001604335"/>
    </source>
</evidence>
<dbReference type="InterPro" id="IPR008979">
    <property type="entry name" value="Galactose-bd-like_sf"/>
</dbReference>
<reference evidence="4" key="1">
    <citation type="journal article" date="2024" name="Algal Res.">
        <title>Biochemical, toxicological and genomic investigation of a high-biomass producing Limnothrix strain isolated from Italian shallow drinking water reservoir.</title>
        <authorList>
            <person name="Simonazzi M."/>
            <person name="Shishido T.K."/>
            <person name="Delbaje E."/>
            <person name="Wahlsten M."/>
            <person name="Fewer D.P."/>
            <person name="Sivonen K."/>
            <person name="Pezzolesi L."/>
            <person name="Pistocchi R."/>
        </authorList>
    </citation>
    <scope>NUCLEOTIDE SEQUENCE [LARGE SCALE GENOMIC DNA]</scope>
    <source>
        <strain evidence="4">LRLZ20PSL1</strain>
    </source>
</reference>
<feature type="domain" description="NADH:ubiquinone oxidoreductase intermediate-associated protein 30" evidence="2">
    <location>
        <begin position="143"/>
        <end position="308"/>
    </location>
</feature>
<proteinExistence type="inferred from homology"/>
<evidence type="ECO:0000313" key="3">
    <source>
        <dbReference type="EMBL" id="MFG3819060.1"/>
    </source>
</evidence>
<dbReference type="PANTHER" id="PTHR13194:SF19">
    <property type="entry name" value="NAD(P)-BINDING ROSSMANN-FOLD SUPERFAMILY PROTEIN"/>
    <property type="match status" value="1"/>
</dbReference>
<dbReference type="EMBL" id="JAZAQF010000086">
    <property type="protein sequence ID" value="MFG3819060.1"/>
    <property type="molecule type" value="Genomic_DNA"/>
</dbReference>
<comment type="similarity">
    <text evidence="1">Belongs to the CIA30 family.</text>
</comment>
<name>A0ABW7CD48_9CYAN</name>